<dbReference type="InterPro" id="IPR057746">
    <property type="entry name" value="CpnT-like_N"/>
</dbReference>
<feature type="compositionally biased region" description="Low complexity" evidence="1">
    <location>
        <begin position="489"/>
        <end position="515"/>
    </location>
</feature>
<feature type="compositionally biased region" description="Gly residues" evidence="1">
    <location>
        <begin position="388"/>
        <end position="398"/>
    </location>
</feature>
<feature type="compositionally biased region" description="Basic and acidic residues" evidence="1">
    <location>
        <begin position="664"/>
        <end position="682"/>
    </location>
</feature>
<feature type="region of interest" description="Disordered" evidence="1">
    <location>
        <begin position="1683"/>
        <end position="2116"/>
    </location>
</feature>
<feature type="region of interest" description="Disordered" evidence="1">
    <location>
        <begin position="1181"/>
        <end position="1486"/>
    </location>
</feature>
<feature type="compositionally biased region" description="Basic and acidic residues" evidence="1">
    <location>
        <begin position="1283"/>
        <end position="1305"/>
    </location>
</feature>
<dbReference type="Proteomes" id="UP000286931">
    <property type="component" value="Unassembled WGS sequence"/>
</dbReference>
<evidence type="ECO:0008006" key="6">
    <source>
        <dbReference type="Google" id="ProtNLM"/>
    </source>
</evidence>
<evidence type="ECO:0000259" key="3">
    <source>
        <dbReference type="Pfam" id="PF25547"/>
    </source>
</evidence>
<accession>A0A401YKH2</accession>
<feature type="compositionally biased region" description="Pro residues" evidence="1">
    <location>
        <begin position="1721"/>
        <end position="1740"/>
    </location>
</feature>
<feature type="compositionally biased region" description="Low complexity" evidence="1">
    <location>
        <begin position="1342"/>
        <end position="1357"/>
    </location>
</feature>
<feature type="compositionally biased region" description="Low complexity" evidence="1">
    <location>
        <begin position="523"/>
        <end position="574"/>
    </location>
</feature>
<feature type="compositionally biased region" description="Pro residues" evidence="1">
    <location>
        <begin position="1811"/>
        <end position="1897"/>
    </location>
</feature>
<feature type="compositionally biased region" description="Basic and acidic residues" evidence="1">
    <location>
        <begin position="2297"/>
        <end position="2312"/>
    </location>
</feature>
<feature type="domain" description="Tox-PL" evidence="2">
    <location>
        <begin position="1539"/>
        <end position="1660"/>
    </location>
</feature>
<feature type="compositionally biased region" description="Pro residues" evidence="1">
    <location>
        <begin position="1923"/>
        <end position="1947"/>
    </location>
</feature>
<feature type="region of interest" description="Disordered" evidence="1">
    <location>
        <begin position="300"/>
        <end position="1021"/>
    </location>
</feature>
<evidence type="ECO:0000313" key="5">
    <source>
        <dbReference type="Proteomes" id="UP000286931"/>
    </source>
</evidence>
<dbReference type="PANTHER" id="PTHR34403:SF17">
    <property type="entry name" value="RETINITIS PIGMENTOSA 1-LIKE 1 PROTEIN-LIKE"/>
    <property type="match status" value="1"/>
</dbReference>
<feature type="region of interest" description="Disordered" evidence="1">
    <location>
        <begin position="2284"/>
        <end position="2312"/>
    </location>
</feature>
<evidence type="ECO:0000256" key="1">
    <source>
        <dbReference type="SAM" id="MobiDB-lite"/>
    </source>
</evidence>
<feature type="compositionally biased region" description="Polar residues" evidence="1">
    <location>
        <begin position="625"/>
        <end position="663"/>
    </location>
</feature>
<dbReference type="InterPro" id="IPR032869">
    <property type="entry name" value="WHH_dom_containing"/>
</dbReference>
<feature type="compositionally biased region" description="Pro residues" evidence="1">
    <location>
        <begin position="1238"/>
        <end position="1250"/>
    </location>
</feature>
<feature type="compositionally biased region" description="Basic and acidic residues" evidence="1">
    <location>
        <begin position="702"/>
        <end position="809"/>
    </location>
</feature>
<feature type="compositionally biased region" description="Low complexity" evidence="1">
    <location>
        <begin position="1226"/>
        <end position="1237"/>
    </location>
</feature>
<feature type="compositionally biased region" description="Pro residues" evidence="1">
    <location>
        <begin position="1986"/>
        <end position="2000"/>
    </location>
</feature>
<sequence length="2387" mass="244993">MAVEAGEIVEKVLELLVGVDWPEGDEDKCEALGKAWEHAATELGKVAGDLAAAVNKLNAANEGKGMEAFLRMWDKLSKGEKAFFPALEAASKALGGAADDTSDTIYATKIEFVTMATIQGAAILAQIAAAPITLGITAGTAAASTAALRFSFMQVLRRMLGRIEASMVRRLLKNVALEALSEVRDDIISQFIHMTWGSQNGYSIKQTALAAGGGAAGGLAAIGVNGLGKKVFGEGAESGIKGVTTSLASNVSAEVAGTVATGGPVNWETFASGGLGGATDHAASKAGDRVSNAFNVPNIGTTNLGAGGNVGGNRIDSTLNPDRGGSGNGGGNGGSSGGSNGAGGSNGSGGSHNSNGSNGSNGSGGSNGSNGGSGGNQGGGSPHDNSGNPGGNSGGRSGGDPANSGGNSGNSGGNSGNNGNSGGNSGGDHRPAHTPVATQSASTAPPPTADASTAPSAPAQGAPAHSGGPSQNTTTYVQAPPPGGGQPGGAPAPAGGSPAVNGAPAVGGSPAASGSPHGGGGVQTASASTGAPAAAGPSSAGSPSSGGPSPAGPGSTTTNVSTTTAAAGTAAAGVGNTGPGTGSATAGNSGAGNGSTTANNAASGPAATRPAGGGTGNSVGTQGTSPNHNAPGSGSPDTTNRIPGQRTEGSGTSDRPNTSPDTTPRTDHRPDSATHPAPDRAADPNSGIRPDSHTGPGTDPATDAHPDSDARSDTDARPDTAPETRRDSTPDTSPDGRPDPAGDATPDARPDPTSDTSPDSRPDPAGDTTPDARPDPTSDTSPDGRPDAVSDTSPDSRPDPTGDPVRDGSPDPAGEATPDDRPDAAADPRRGTDLSADPSADSHTGDASPRPGQDASPARDGSNGGVTVLHLPPVGPQRGASIGPAPAGRFGDALDGFGNRVRNLFGRGPDASPNVAPDTGPTTDPGPNPGPFRPSSDSGTTYDSTPYGSPRPESTRPDSPRDPAGPLADRPPLNDGRPLYETGGLMPPSARDQSALVDAVPRTPDGTPVVHPDPRVDGWLPLQNDGGIDVPGRANNCMDGVLAFGNTWFGRPEVAAPRIPGENGGETRAPERAQREIGGNWTPLGQRPDGATDVAGAYGEIEARLRDAGPGALTYIVTSRPTEPRIQPDGTVETGRVSHAWAAVNVDGDVLWVDPQSGEVMPEPYPDQIRVWALPVDANARPIDMSVPPTTRPADPTPDPAGQPNPARPAADSTTPTTPDRHTDTPDTTPDPSADTTPNPPHTEPNPTSDPTPDARPDSTTDGTPDGRPMPETDTDTDTDVTTDTHPDAEPDTASDARPDTKPDPAPEVTPDSDSDPRQNTTPDPSPDPSPDPTPNRRTETTPDGDGTPTPDANTDPTADRDATPTPDPAGEPHPASHPTPDTTPTPVRNTLQSLGDRMRGLLGRGPDIDTGPNHLGPGAPPFQGGPFHQNTNTPSPYNGTAYGNTPVANNPYAQPMPHHAPPPTSGGPMAGRPPLSAGRPFNQPGGLLPPTWSDVSALNNAVPRHPDGTPVVHPDPRQGRWFRLQNDGGHQVPGRGINCLDGVLAFGNTWFGRPEVSAARIPGENGGETNGMQRAEQETGAPWNRLDLNPDGSSNPGAAFARIDATLRASGPGSISYIVTEWPPRNEVQPDGSVRVVRSSHAWAAINVGGDILWIDPQTNQIMNLPHPNAITVSAITLDPNARPVPMTAPPVTQPVAPPPPPPLPHNQQQPPVNPYTRHQPPPVQPNPYTQPQPQPPVHQNPYTQQQPPPVQPAPHFLQTMQPGPYAHQQPVQPGPYNQPGPHTQQPVQPNPYTQQPPVQPAPHNQQPIQPGPVHPAPPHNQQPVQPTPPHTRQPIQPGPVHPAPPHNQQPIQPGPIHPAPPHNQQPFQPGPVHPAPPHNQQPIQPGPIHPGPPHNQQPFQTGPVHPAPPHNQQPFQTGPVHPTPPHNQQPIQPQPGPVHPAPHHPQPFRTGPVHPTPPHNQQPLQTGPVDPGSHLPNPGQSGPNPTPAPTPATPPPSPLRHAQANPPGPIDTTPPLAPPMQANPRPLGEPATTASPTGDRPTTHDGRRDDIEREVGDFMATRPAAENFDPNAAPNANPATTPTTSSTPNPNPPKPDDVRGGQSPYDLDVARDPSFMADRANLTWDTHRGDAEFEMPQSARSNNPHPDTGAPPRNNLNRATIRRMFDAAGIDALVNHPNPDELTSAERQARDEFDRLLRGTDGRLLTGPDLAQRMNDLALRGRDMTGAPRYPINSGYAGQIVHFASPTLDNHFPDGVYINLQGYPDFTAYAVRTINLPHTVVAPPQRSDFPPGPDGTKKFKEARQEANDDQRKLDIRQANAEFRNDPMWAGVRPGRSAPGYVWHHVEGTRTMMLIPFAVHYAVKHHGGIASAMAPDPASGNPGVQP</sequence>
<organism evidence="4 5">
    <name type="scientific">Embleya hyalina</name>
    <dbReference type="NCBI Taxonomy" id="516124"/>
    <lineage>
        <taxon>Bacteria</taxon>
        <taxon>Bacillati</taxon>
        <taxon>Actinomycetota</taxon>
        <taxon>Actinomycetes</taxon>
        <taxon>Kitasatosporales</taxon>
        <taxon>Streptomycetaceae</taxon>
        <taxon>Embleya</taxon>
    </lineage>
</organism>
<feature type="compositionally biased region" description="Pro residues" evidence="1">
    <location>
        <begin position="1688"/>
        <end position="1706"/>
    </location>
</feature>
<gene>
    <name evidence="4" type="ORF">EHYA_02774</name>
</gene>
<dbReference type="Pfam" id="PF15644">
    <property type="entry name" value="Gln_amidase"/>
    <property type="match status" value="2"/>
</dbReference>
<feature type="region of interest" description="Disordered" evidence="1">
    <location>
        <begin position="1561"/>
        <end position="1598"/>
    </location>
</feature>
<feature type="compositionally biased region" description="Pro residues" evidence="1">
    <location>
        <begin position="1195"/>
        <end position="1207"/>
    </location>
</feature>
<feature type="compositionally biased region" description="Polar residues" evidence="1">
    <location>
        <begin position="1429"/>
        <end position="1453"/>
    </location>
</feature>
<evidence type="ECO:0000313" key="4">
    <source>
        <dbReference type="EMBL" id="GCD95105.1"/>
    </source>
</evidence>
<feature type="region of interest" description="Disordered" evidence="1">
    <location>
        <begin position="2137"/>
        <end position="2157"/>
    </location>
</feature>
<feature type="compositionally biased region" description="Basic and acidic residues" evidence="1">
    <location>
        <begin position="2043"/>
        <end position="2058"/>
    </location>
</feature>
<dbReference type="PANTHER" id="PTHR34403">
    <property type="entry name" value="TOL-PAL SYSTEM PROTEIN TOLA"/>
    <property type="match status" value="1"/>
</dbReference>
<dbReference type="Pfam" id="PF14414">
    <property type="entry name" value="WHH"/>
    <property type="match status" value="1"/>
</dbReference>
<dbReference type="Pfam" id="PF25547">
    <property type="entry name" value="WXG100_2"/>
    <property type="match status" value="1"/>
</dbReference>
<comment type="caution">
    <text evidence="4">The sequence shown here is derived from an EMBL/GenBank/DDBJ whole genome shotgun (WGS) entry which is preliminary data.</text>
</comment>
<feature type="compositionally biased region" description="Gly residues" evidence="1">
    <location>
        <begin position="359"/>
        <end position="381"/>
    </location>
</feature>
<keyword evidence="5" id="KW-1185">Reference proteome</keyword>
<feature type="compositionally biased region" description="Low complexity" evidence="1">
    <location>
        <begin position="582"/>
        <end position="610"/>
    </location>
</feature>
<dbReference type="EMBL" id="BIFH01000017">
    <property type="protein sequence ID" value="GCD95105.1"/>
    <property type="molecule type" value="Genomic_DNA"/>
</dbReference>
<feature type="compositionally biased region" description="Polar residues" evidence="1">
    <location>
        <begin position="1782"/>
        <end position="1810"/>
    </location>
</feature>
<feature type="compositionally biased region" description="Pro residues" evidence="1">
    <location>
        <begin position="1366"/>
        <end position="1384"/>
    </location>
</feature>
<feature type="compositionally biased region" description="Polar residues" evidence="1">
    <location>
        <begin position="1385"/>
        <end position="1394"/>
    </location>
</feature>
<feature type="compositionally biased region" description="Low complexity" evidence="1">
    <location>
        <begin position="434"/>
        <end position="459"/>
    </location>
</feature>
<feature type="compositionally biased region" description="Gly residues" evidence="1">
    <location>
        <begin position="324"/>
        <end position="350"/>
    </location>
</feature>
<feature type="domain" description="Tox-PL" evidence="2">
    <location>
        <begin position="1035"/>
        <end position="1158"/>
    </location>
</feature>
<dbReference type="InterPro" id="IPR028908">
    <property type="entry name" value="Tox-PL_dom"/>
</dbReference>
<dbReference type="RefSeq" id="WP_126637267.1">
    <property type="nucleotide sequence ID" value="NZ_BIFH01000017.1"/>
</dbReference>
<proteinExistence type="predicted"/>
<dbReference type="OrthoDB" id="9111418at2"/>
<feature type="compositionally biased region" description="Polar residues" evidence="1">
    <location>
        <begin position="935"/>
        <end position="947"/>
    </location>
</feature>
<protein>
    <recommendedName>
        <fullName evidence="6">Tox-PL domain-containing protein</fullName>
    </recommendedName>
</protein>
<evidence type="ECO:0000259" key="2">
    <source>
        <dbReference type="Pfam" id="PF15644"/>
    </source>
</evidence>
<dbReference type="InterPro" id="IPR050972">
    <property type="entry name" value="SDr-like"/>
</dbReference>
<name>A0A401YKH2_9ACTN</name>
<feature type="compositionally biased region" description="Low complexity" evidence="1">
    <location>
        <begin position="1208"/>
        <end position="1218"/>
    </location>
</feature>
<feature type="compositionally biased region" description="Basic and acidic residues" evidence="1">
    <location>
        <begin position="818"/>
        <end position="832"/>
    </location>
</feature>
<feature type="compositionally biased region" description="Gly residues" evidence="1">
    <location>
        <begin position="406"/>
        <end position="426"/>
    </location>
</feature>
<dbReference type="Gene3D" id="1.10.287.1060">
    <property type="entry name" value="ESAT-6-like"/>
    <property type="match status" value="1"/>
</dbReference>
<feature type="compositionally biased region" description="Pro residues" evidence="1">
    <location>
        <begin position="1324"/>
        <end position="1334"/>
    </location>
</feature>
<reference evidence="4 5" key="1">
    <citation type="submission" date="2018-12" db="EMBL/GenBank/DDBJ databases">
        <title>Draft genome sequence of Embleya hyalina NBRC 13850T.</title>
        <authorList>
            <person name="Komaki H."/>
            <person name="Hosoyama A."/>
            <person name="Kimura A."/>
            <person name="Ichikawa N."/>
            <person name="Tamura T."/>
        </authorList>
    </citation>
    <scope>NUCLEOTIDE SEQUENCE [LARGE SCALE GENOMIC DNA]</scope>
    <source>
        <strain evidence="4 5">NBRC 13850</strain>
    </source>
</reference>
<feature type="compositionally biased region" description="Low complexity" evidence="1">
    <location>
        <begin position="2072"/>
        <end position="2090"/>
    </location>
</feature>
<feature type="domain" description="Outer membrane channel protein CpnT-like N-terminal" evidence="3">
    <location>
        <begin position="7"/>
        <end position="147"/>
    </location>
</feature>